<gene>
    <name evidence="2" type="ORF">F6X53_25040</name>
</gene>
<dbReference type="RefSeq" id="WP_151003435.1">
    <property type="nucleotide sequence ID" value="NZ_BPQY01000036.1"/>
</dbReference>
<accession>A0A6L3SZ32</accession>
<proteinExistence type="predicted"/>
<dbReference type="EMBL" id="VZZK01000034">
    <property type="protein sequence ID" value="KAB1075433.1"/>
    <property type="molecule type" value="Genomic_DNA"/>
</dbReference>
<organism evidence="2 3">
    <name type="scientific">Methylobacterium soli</name>
    <dbReference type="NCBI Taxonomy" id="553447"/>
    <lineage>
        <taxon>Bacteria</taxon>
        <taxon>Pseudomonadati</taxon>
        <taxon>Pseudomonadota</taxon>
        <taxon>Alphaproteobacteria</taxon>
        <taxon>Hyphomicrobiales</taxon>
        <taxon>Methylobacteriaceae</taxon>
        <taxon>Methylobacterium</taxon>
    </lineage>
</organism>
<sequence>MTTSVIVIVPASASYVARVTTFQTAHRHEEDVQPGTERTFWASSGCTFQVAEAPIAASESLGTASSVDTATAERISGVLASDEPRHAGGLPPGRPHP</sequence>
<dbReference type="AlphaFoldDB" id="A0A6L3SZ32"/>
<dbReference type="Proteomes" id="UP000474159">
    <property type="component" value="Unassembled WGS sequence"/>
</dbReference>
<name>A0A6L3SZ32_9HYPH</name>
<keyword evidence="3" id="KW-1185">Reference proteome</keyword>
<feature type="region of interest" description="Disordered" evidence="1">
    <location>
        <begin position="75"/>
        <end position="97"/>
    </location>
</feature>
<evidence type="ECO:0000313" key="3">
    <source>
        <dbReference type="Proteomes" id="UP000474159"/>
    </source>
</evidence>
<evidence type="ECO:0000256" key="1">
    <source>
        <dbReference type="SAM" id="MobiDB-lite"/>
    </source>
</evidence>
<protein>
    <submittedName>
        <fullName evidence="2">Uncharacterized protein</fullName>
    </submittedName>
</protein>
<reference evidence="2 3" key="1">
    <citation type="submission" date="2019-09" db="EMBL/GenBank/DDBJ databases">
        <title>YIM 48816 draft genome.</title>
        <authorList>
            <person name="Jiang L."/>
        </authorList>
    </citation>
    <scope>NUCLEOTIDE SEQUENCE [LARGE SCALE GENOMIC DNA]</scope>
    <source>
        <strain evidence="2 3">YIM 48816</strain>
    </source>
</reference>
<comment type="caution">
    <text evidence="2">The sequence shown here is derived from an EMBL/GenBank/DDBJ whole genome shotgun (WGS) entry which is preliminary data.</text>
</comment>
<evidence type="ECO:0000313" key="2">
    <source>
        <dbReference type="EMBL" id="KAB1075433.1"/>
    </source>
</evidence>